<dbReference type="Gene3D" id="2.60.200.20">
    <property type="match status" value="1"/>
</dbReference>
<dbReference type="InterPro" id="IPR037912">
    <property type="entry name" value="MCRS1"/>
</dbReference>
<dbReference type="GO" id="GO:0045944">
    <property type="term" value="P:positive regulation of transcription by RNA polymerase II"/>
    <property type="evidence" value="ECO:0007669"/>
    <property type="project" value="TreeGrafter"/>
</dbReference>
<dbReference type="InterPro" id="IPR000253">
    <property type="entry name" value="FHA_dom"/>
</dbReference>
<dbReference type="SUPFAM" id="SSF49879">
    <property type="entry name" value="SMAD/FHA domain"/>
    <property type="match status" value="1"/>
</dbReference>
<evidence type="ECO:0000313" key="4">
    <source>
        <dbReference type="Proteomes" id="UP000324897"/>
    </source>
</evidence>
<dbReference type="PANTHER" id="PTHR13233:SF20">
    <property type="entry name" value="OS07G0190900 PROTEIN"/>
    <property type="match status" value="1"/>
</dbReference>
<protein>
    <recommendedName>
        <fullName evidence="2">FHA domain-containing protein</fullName>
    </recommendedName>
</protein>
<dbReference type="GO" id="GO:0002151">
    <property type="term" value="F:G-quadruplex RNA binding"/>
    <property type="evidence" value="ECO:0007669"/>
    <property type="project" value="InterPro"/>
</dbReference>
<feature type="region of interest" description="Disordered" evidence="1">
    <location>
        <begin position="258"/>
        <end position="284"/>
    </location>
</feature>
<dbReference type="Proteomes" id="UP000324897">
    <property type="component" value="Chromosome 4"/>
</dbReference>
<dbReference type="SMART" id="SM00240">
    <property type="entry name" value="FHA"/>
    <property type="match status" value="1"/>
</dbReference>
<dbReference type="Gramene" id="TVU41274">
    <property type="protein sequence ID" value="TVU41274"/>
    <property type="gene ID" value="EJB05_14777"/>
</dbReference>
<sequence>FGSRDFSSGLRRKKLLLCSAPLCHRESCRLLRSASPFPISPPPLPPLPHRRSHPLSPQCGYIPRGCGSVAGARAGFGMESVSAAAGWTAADDVILKNAVEAGGSLESLAKGAVCFSHKFTLQELQDRWYSLLYDPEASAQASARMANYETELSASNPVKANKVFRSKAKGFSVYKRKIDSVKIQYYAKRKRVCHEPCLSDDFGYVVIPCSCTRKDGGGCACGGQLKLSEDHHLVHKVDPFGGAVSSYGCVGGSDADRQHVHSNGNGQYSFDTEHANSDGSMVIDGNSNHGSLQGYLAVDQLHGYDHMQKNPPTSERNTITTDNRSDLMNQYDTRVIGSKALSSIDQDGIKHDQFGWNSTRGFLQSDSFNITRRGWCSQATSIPTRGKLLGVRSPDTLTDVHRIDQETLKFSDEKMEINNKDAPAFQANLDGEMSVSSLGSVVLSEGKLMHSNLEGFSEKELEVLNNEHVVDSALDKNEEDAGDSHTKGFLKASSRGSHPPSSDIFNCGNHIDPIQKKYNVADVYGVDTVPASSEVLYPRCDVMCILNTEDSEIPSNDHILIPGQSSLEPTSTLNQDSQHYTCLVPTTTTNMEIFQPSPPPLPPIKLEPAIVEQKEIIVNEGSIVGSVPPGMQVDFGGGNANIHTTALHSVDQDEETTCGFFQHEGCDNLQSLTLHKSIQVSDQMNCKPLADEPRLGFEIAIQSRMMSHALPDTEFHNPIASMSTSGQAEESDSENSVPDYFDLEAMILEQDLIPWDEESDFIQSEVSRFQSPESRKDLIKLEKGACSYMNRSIMSNGAFAIIYGRHLRYYIKNPEVTLGRETEEVHVDIDLGKEGKANKISRRQAVIKMDDGGSFYLENFGKSSIFVNSKEVPCNKRIQLISDSLIEIRNLKFIFHVNQRAVKQHIVRAMRGSSQGMSTAFDWNQEP</sequence>
<feature type="domain" description="FHA" evidence="2">
    <location>
        <begin position="816"/>
        <end position="872"/>
    </location>
</feature>
<comment type="caution">
    <text evidence="3">The sequence shown here is derived from an EMBL/GenBank/DDBJ whole genome shotgun (WGS) entry which is preliminary data.</text>
</comment>
<dbReference type="GO" id="GO:0031011">
    <property type="term" value="C:Ino80 complex"/>
    <property type="evidence" value="ECO:0007669"/>
    <property type="project" value="InterPro"/>
</dbReference>
<feature type="non-terminal residue" evidence="3">
    <location>
        <position position="1"/>
    </location>
</feature>
<dbReference type="Pfam" id="PF00498">
    <property type="entry name" value="FHA"/>
    <property type="match status" value="1"/>
</dbReference>
<dbReference type="AlphaFoldDB" id="A0A5J9W180"/>
<feature type="region of interest" description="Disordered" evidence="1">
    <location>
        <begin position="476"/>
        <end position="501"/>
    </location>
</feature>
<feature type="compositionally biased region" description="Polar residues" evidence="1">
    <location>
        <begin position="261"/>
        <end position="270"/>
    </location>
</feature>
<evidence type="ECO:0000259" key="2">
    <source>
        <dbReference type="PROSITE" id="PS50006"/>
    </source>
</evidence>
<feature type="region of interest" description="Disordered" evidence="1">
    <location>
        <begin position="305"/>
        <end position="324"/>
    </location>
</feature>
<name>A0A5J9W180_9POAL</name>
<evidence type="ECO:0000313" key="3">
    <source>
        <dbReference type="EMBL" id="TVU41274.1"/>
    </source>
</evidence>
<feature type="compositionally biased region" description="Polar residues" evidence="1">
    <location>
        <begin position="310"/>
        <end position="324"/>
    </location>
</feature>
<dbReference type="FunFam" id="2.60.200.20:FF:000037">
    <property type="entry name" value="FHA domain containing protein"/>
    <property type="match status" value="1"/>
</dbReference>
<dbReference type="EMBL" id="RWGY01000007">
    <property type="protein sequence ID" value="TVU41274.1"/>
    <property type="molecule type" value="Genomic_DNA"/>
</dbReference>
<gene>
    <name evidence="3" type="ORF">EJB05_14777</name>
</gene>
<reference evidence="3 4" key="1">
    <citation type="journal article" date="2019" name="Sci. Rep.">
        <title>A high-quality genome of Eragrostis curvula grass provides insights into Poaceae evolution and supports new strategies to enhance forage quality.</title>
        <authorList>
            <person name="Carballo J."/>
            <person name="Santos B.A.C.M."/>
            <person name="Zappacosta D."/>
            <person name="Garbus I."/>
            <person name="Selva J.P."/>
            <person name="Gallo C.A."/>
            <person name="Diaz A."/>
            <person name="Albertini E."/>
            <person name="Caccamo M."/>
            <person name="Echenique V."/>
        </authorList>
    </citation>
    <scope>NUCLEOTIDE SEQUENCE [LARGE SCALE GENOMIC DNA]</scope>
    <source>
        <strain evidence="4">cv. Victoria</strain>
        <tissue evidence="3">Leaf</tissue>
    </source>
</reference>
<dbReference type="PANTHER" id="PTHR13233">
    <property type="entry name" value="MICROSPHERULE PROTEIN 1"/>
    <property type="match status" value="1"/>
</dbReference>
<dbReference type="PROSITE" id="PS50006">
    <property type="entry name" value="FHA_DOMAIN"/>
    <property type="match status" value="1"/>
</dbReference>
<dbReference type="InterPro" id="IPR008984">
    <property type="entry name" value="SMAD_FHA_dom_sf"/>
</dbReference>
<proteinExistence type="predicted"/>
<keyword evidence="4" id="KW-1185">Reference proteome</keyword>
<dbReference type="InterPro" id="IPR025999">
    <property type="entry name" value="MCRS_N"/>
</dbReference>
<dbReference type="GO" id="GO:0071339">
    <property type="term" value="C:MLL1 complex"/>
    <property type="evidence" value="ECO:0007669"/>
    <property type="project" value="InterPro"/>
</dbReference>
<dbReference type="GO" id="GO:0044545">
    <property type="term" value="C:NSL complex"/>
    <property type="evidence" value="ECO:0007669"/>
    <property type="project" value="TreeGrafter"/>
</dbReference>
<evidence type="ECO:0000256" key="1">
    <source>
        <dbReference type="SAM" id="MobiDB-lite"/>
    </source>
</evidence>
<dbReference type="Pfam" id="PF13325">
    <property type="entry name" value="MCRS_N"/>
    <property type="match status" value="1"/>
</dbReference>
<dbReference type="OrthoDB" id="10262769at2759"/>
<accession>A0A5J9W180</accession>
<organism evidence="3 4">
    <name type="scientific">Eragrostis curvula</name>
    <name type="common">weeping love grass</name>
    <dbReference type="NCBI Taxonomy" id="38414"/>
    <lineage>
        <taxon>Eukaryota</taxon>
        <taxon>Viridiplantae</taxon>
        <taxon>Streptophyta</taxon>
        <taxon>Embryophyta</taxon>
        <taxon>Tracheophyta</taxon>
        <taxon>Spermatophyta</taxon>
        <taxon>Magnoliopsida</taxon>
        <taxon>Liliopsida</taxon>
        <taxon>Poales</taxon>
        <taxon>Poaceae</taxon>
        <taxon>PACMAD clade</taxon>
        <taxon>Chloridoideae</taxon>
        <taxon>Eragrostideae</taxon>
        <taxon>Eragrostidinae</taxon>
        <taxon>Eragrostis</taxon>
    </lineage>
</organism>
<dbReference type="CDD" id="cd22687">
    <property type="entry name" value="FHA_MCRS1"/>
    <property type="match status" value="1"/>
</dbReference>